<dbReference type="STRING" id="523850.TON_0822"/>
<dbReference type="OrthoDB" id="100843at2157"/>
<dbReference type="Proteomes" id="UP000002727">
    <property type="component" value="Chromosome"/>
</dbReference>
<evidence type="ECO:0000313" key="3">
    <source>
        <dbReference type="Proteomes" id="UP000002727"/>
    </source>
</evidence>
<dbReference type="HOGENOM" id="CLU_1782581_0_0_2"/>
<keyword evidence="3" id="KW-1185">Reference proteome</keyword>
<dbReference type="GeneID" id="7017125"/>
<gene>
    <name evidence="2" type="ordered locus">TON_0822</name>
</gene>
<protein>
    <recommendedName>
        <fullName evidence="1">Bacterial Ig-like domain-containing protein</fullName>
    </recommendedName>
</protein>
<reference evidence="2 3" key="1">
    <citation type="journal article" date="2008" name="J. Bacteriol.">
        <title>The complete genome sequence of Thermococcus onnurineus NA1 reveals a mixed heterotrophic and carboxydotrophic metabolism.</title>
        <authorList>
            <person name="Lee H.S."/>
            <person name="Kang S.G."/>
            <person name="Bae S.S."/>
            <person name="Lim J.K."/>
            <person name="Cho Y."/>
            <person name="Kim Y.J."/>
            <person name="Jeon J.H."/>
            <person name="Cha S.S."/>
            <person name="Kwon K.K."/>
            <person name="Kim H.T."/>
            <person name="Park C.J."/>
            <person name="Lee H.W."/>
            <person name="Kim S.I."/>
            <person name="Chun J."/>
            <person name="Colwell R.R."/>
            <person name="Kim S.J."/>
            <person name="Lee J.H."/>
        </authorList>
    </citation>
    <scope>NUCLEOTIDE SEQUENCE [LARGE SCALE GENOMIC DNA]</scope>
    <source>
        <strain evidence="2 3">NA1</strain>
    </source>
</reference>
<dbReference type="AlphaFoldDB" id="B6YVY7"/>
<dbReference type="EMBL" id="CP000855">
    <property type="protein sequence ID" value="ACJ16310.1"/>
    <property type="molecule type" value="Genomic_DNA"/>
</dbReference>
<dbReference type="KEGG" id="ton:TON_0822"/>
<dbReference type="eggNOG" id="arCOG07571">
    <property type="taxonomic scope" value="Archaea"/>
</dbReference>
<proteinExistence type="predicted"/>
<accession>B6YVY7</accession>
<evidence type="ECO:0000313" key="2">
    <source>
        <dbReference type="EMBL" id="ACJ16310.1"/>
    </source>
</evidence>
<name>B6YVY7_THEON</name>
<evidence type="ECO:0000259" key="1">
    <source>
        <dbReference type="Pfam" id="PF20251"/>
    </source>
</evidence>
<dbReference type="RefSeq" id="WP_012571782.1">
    <property type="nucleotide sequence ID" value="NC_011529.1"/>
</dbReference>
<dbReference type="Pfam" id="PF20251">
    <property type="entry name" value="Big_14"/>
    <property type="match status" value="1"/>
</dbReference>
<feature type="domain" description="Bacterial Ig-like" evidence="1">
    <location>
        <begin position="40"/>
        <end position="136"/>
    </location>
</feature>
<dbReference type="PATRIC" id="fig|523850.10.peg.829"/>
<dbReference type="InterPro" id="IPR046878">
    <property type="entry name" value="Big_14"/>
</dbReference>
<organism evidence="2 3">
    <name type="scientific">Thermococcus onnurineus (strain NA1)</name>
    <dbReference type="NCBI Taxonomy" id="523850"/>
    <lineage>
        <taxon>Archaea</taxon>
        <taxon>Methanobacteriati</taxon>
        <taxon>Methanobacteriota</taxon>
        <taxon>Thermococci</taxon>
        <taxon>Thermococcales</taxon>
        <taxon>Thermococcaceae</taxon>
        <taxon>Thermococcus</taxon>
    </lineage>
</organism>
<sequence>MKKAVPVLLILLIIPIAYFMASSPAEGDNGGTDGTPDVPDVVLKLDKTSYAPDETMVLTVINNADSEATTGYAFQLYRLENGNWKEVKLDIAFIEIAIIIEPGKSWEQSIDLSKLNLEPGHYKIVKSVFVGNVTVKPEAEFDITGWGWQS</sequence>